<dbReference type="InterPro" id="IPR037185">
    <property type="entry name" value="EmrE-like"/>
</dbReference>
<evidence type="ECO:0000256" key="1">
    <source>
        <dbReference type="ARBA" id="ARBA00004651"/>
    </source>
</evidence>
<evidence type="ECO:0000256" key="8">
    <source>
        <dbReference type="SAM" id="Phobius"/>
    </source>
</evidence>
<dbReference type="EMBL" id="BAAAHP010000117">
    <property type="protein sequence ID" value="GAA0944764.1"/>
    <property type="molecule type" value="Genomic_DNA"/>
</dbReference>
<comment type="caution">
    <text evidence="9">The sequence shown here is derived from an EMBL/GenBank/DDBJ whole genome shotgun (WGS) entry which is preliminary data.</text>
</comment>
<comment type="similarity">
    <text evidence="7">Belongs to the drug/metabolite transporter (DMT) superfamily. Small multidrug resistance (SMR) (TC 2.A.7.1) family.</text>
</comment>
<evidence type="ECO:0000256" key="5">
    <source>
        <dbReference type="ARBA" id="ARBA00022989"/>
    </source>
</evidence>
<evidence type="ECO:0000313" key="9">
    <source>
        <dbReference type="EMBL" id="GAA0944764.1"/>
    </source>
</evidence>
<dbReference type="PANTHER" id="PTHR30561:SF1">
    <property type="entry name" value="MULTIDRUG TRANSPORTER EMRE"/>
    <property type="match status" value="1"/>
</dbReference>
<keyword evidence="4 7" id="KW-0812">Transmembrane</keyword>
<feature type="transmembrane region" description="Helical" evidence="8">
    <location>
        <begin position="26"/>
        <end position="46"/>
    </location>
</feature>
<accession>A0ABN1QNY0</accession>
<name>A0ABN1QNY0_9PSEU</name>
<keyword evidence="10" id="KW-1185">Reference proteome</keyword>
<evidence type="ECO:0000256" key="4">
    <source>
        <dbReference type="ARBA" id="ARBA00022692"/>
    </source>
</evidence>
<dbReference type="Gene3D" id="1.10.3730.20">
    <property type="match status" value="1"/>
</dbReference>
<gene>
    <name evidence="9" type="ORF">GCM10009559_42460</name>
</gene>
<keyword evidence="3" id="KW-1003">Cell membrane</keyword>
<keyword evidence="6 8" id="KW-0472">Membrane</keyword>
<reference evidence="9 10" key="1">
    <citation type="journal article" date="2019" name="Int. J. Syst. Evol. Microbiol.">
        <title>The Global Catalogue of Microorganisms (GCM) 10K type strain sequencing project: providing services to taxonomists for standard genome sequencing and annotation.</title>
        <authorList>
            <consortium name="The Broad Institute Genomics Platform"/>
            <consortium name="The Broad Institute Genome Sequencing Center for Infectious Disease"/>
            <person name="Wu L."/>
            <person name="Ma J."/>
        </authorList>
    </citation>
    <scope>NUCLEOTIDE SEQUENCE [LARGE SCALE GENOMIC DNA]</scope>
    <source>
        <strain evidence="9 10">JCM 11117</strain>
    </source>
</reference>
<proteinExistence type="inferred from homology"/>
<evidence type="ECO:0000313" key="10">
    <source>
        <dbReference type="Proteomes" id="UP001499967"/>
    </source>
</evidence>
<evidence type="ECO:0000256" key="7">
    <source>
        <dbReference type="RuleBase" id="RU003942"/>
    </source>
</evidence>
<protein>
    <submittedName>
        <fullName evidence="9">SMR family transporter</fullName>
    </submittedName>
</protein>
<feature type="transmembrane region" description="Helical" evidence="8">
    <location>
        <begin position="86"/>
        <end position="106"/>
    </location>
</feature>
<sequence length="107" mass="10742">MPWLFLAGAILSEVVATTSLKLSEGFTRLVPSLVVVIGYVAAFGLLSQALARGMPIGVAYGVWAATGVALVAVAGVVFFGEGMTPVQIGGIALVIAGVLALELGAAR</sequence>
<dbReference type="Pfam" id="PF00893">
    <property type="entry name" value="Multi_Drug_Res"/>
    <property type="match status" value="1"/>
</dbReference>
<dbReference type="InterPro" id="IPR000390">
    <property type="entry name" value="Small_drug/metabolite_transptr"/>
</dbReference>
<keyword evidence="5 8" id="KW-1133">Transmembrane helix</keyword>
<dbReference type="InterPro" id="IPR045324">
    <property type="entry name" value="Small_multidrug_res"/>
</dbReference>
<dbReference type="RefSeq" id="WP_343943236.1">
    <property type="nucleotide sequence ID" value="NZ_BAAAHP010000117.1"/>
</dbReference>
<dbReference type="Proteomes" id="UP001499967">
    <property type="component" value="Unassembled WGS sequence"/>
</dbReference>
<evidence type="ECO:0000256" key="2">
    <source>
        <dbReference type="ARBA" id="ARBA00022448"/>
    </source>
</evidence>
<dbReference type="PANTHER" id="PTHR30561">
    <property type="entry name" value="SMR FAMILY PROTON-DEPENDENT DRUG EFFLUX TRANSPORTER SUGE"/>
    <property type="match status" value="1"/>
</dbReference>
<dbReference type="SUPFAM" id="SSF103481">
    <property type="entry name" value="Multidrug resistance efflux transporter EmrE"/>
    <property type="match status" value="1"/>
</dbReference>
<evidence type="ECO:0000256" key="3">
    <source>
        <dbReference type="ARBA" id="ARBA00022475"/>
    </source>
</evidence>
<evidence type="ECO:0000256" key="6">
    <source>
        <dbReference type="ARBA" id="ARBA00023136"/>
    </source>
</evidence>
<feature type="transmembrane region" description="Helical" evidence="8">
    <location>
        <begin position="58"/>
        <end position="80"/>
    </location>
</feature>
<keyword evidence="2" id="KW-0813">Transport</keyword>
<comment type="subcellular location">
    <subcellularLocation>
        <location evidence="1 7">Cell membrane</location>
        <topology evidence="1 7">Multi-pass membrane protein</topology>
    </subcellularLocation>
</comment>
<organism evidence="9 10">
    <name type="scientific">Pseudonocardia zijingensis</name>
    <dbReference type="NCBI Taxonomy" id="153376"/>
    <lineage>
        <taxon>Bacteria</taxon>
        <taxon>Bacillati</taxon>
        <taxon>Actinomycetota</taxon>
        <taxon>Actinomycetes</taxon>
        <taxon>Pseudonocardiales</taxon>
        <taxon>Pseudonocardiaceae</taxon>
        <taxon>Pseudonocardia</taxon>
    </lineage>
</organism>